<sequence length="74" mass="8480">MVDLLEDRFDILELGVSCLFINYFDRHDRIEDKIRLLLDRRRFGGKASVCGIPLGAPAKRKDEDRDQKEAASDG</sequence>
<evidence type="ECO:0000313" key="2">
    <source>
        <dbReference type="EMBL" id="GAC41146.1"/>
    </source>
</evidence>
<organism evidence="2 3">
    <name type="scientific">Paenibacillus popilliae ATCC 14706</name>
    <dbReference type="NCBI Taxonomy" id="1212764"/>
    <lineage>
        <taxon>Bacteria</taxon>
        <taxon>Bacillati</taxon>
        <taxon>Bacillota</taxon>
        <taxon>Bacilli</taxon>
        <taxon>Bacillales</taxon>
        <taxon>Paenibacillaceae</taxon>
        <taxon>Paenibacillus</taxon>
    </lineage>
</organism>
<dbReference type="Proteomes" id="UP000029453">
    <property type="component" value="Unassembled WGS sequence"/>
</dbReference>
<dbReference type="EMBL" id="BALG01000023">
    <property type="protein sequence ID" value="GAC41146.1"/>
    <property type="molecule type" value="Genomic_DNA"/>
</dbReference>
<gene>
    <name evidence="2" type="ORF">PPOP_0487</name>
</gene>
<evidence type="ECO:0000313" key="3">
    <source>
        <dbReference type="Proteomes" id="UP000029453"/>
    </source>
</evidence>
<protein>
    <submittedName>
        <fullName evidence="2">Transcriptional regulator</fullName>
    </submittedName>
</protein>
<reference evidence="2 3" key="1">
    <citation type="submission" date="2012-10" db="EMBL/GenBank/DDBJ databases">
        <title>Draft Genome Sequence of Paenibacillus popilliae ATCC 14706T.</title>
        <authorList>
            <person name="Iiyama K."/>
            <person name="Mori K."/>
            <person name="Mon H."/>
            <person name="Chieda Y."/>
            <person name="Lee J.M."/>
            <person name="Kusakabe T."/>
            <person name="Tashiro K."/>
            <person name="Asano S."/>
            <person name="Yasunaga-Aoki C."/>
            <person name="Shimizu S."/>
        </authorList>
    </citation>
    <scope>NUCLEOTIDE SEQUENCE [LARGE SCALE GENOMIC DNA]</scope>
    <source>
        <strain evidence="2 3">ATCC 14706</strain>
    </source>
</reference>
<accession>M9LM38</accession>
<name>M9LM38_PAEPP</name>
<keyword evidence="3" id="KW-1185">Reference proteome</keyword>
<proteinExistence type="predicted"/>
<feature type="region of interest" description="Disordered" evidence="1">
    <location>
        <begin position="54"/>
        <end position="74"/>
    </location>
</feature>
<dbReference type="AlphaFoldDB" id="M9LM38"/>
<comment type="caution">
    <text evidence="2">The sequence shown here is derived from an EMBL/GenBank/DDBJ whole genome shotgun (WGS) entry which is preliminary data.</text>
</comment>
<feature type="compositionally biased region" description="Basic and acidic residues" evidence="1">
    <location>
        <begin position="59"/>
        <end position="74"/>
    </location>
</feature>
<evidence type="ECO:0000256" key="1">
    <source>
        <dbReference type="SAM" id="MobiDB-lite"/>
    </source>
</evidence>